<comment type="caution">
    <text evidence="1">The sequence shown here is derived from an EMBL/GenBank/DDBJ whole genome shotgun (WGS) entry which is preliminary data.</text>
</comment>
<organism evidence="1 2">
    <name type="scientific">Microbulbifer epialgicus</name>
    <dbReference type="NCBI Taxonomy" id="393907"/>
    <lineage>
        <taxon>Bacteria</taxon>
        <taxon>Pseudomonadati</taxon>
        <taxon>Pseudomonadota</taxon>
        <taxon>Gammaproteobacteria</taxon>
        <taxon>Cellvibrionales</taxon>
        <taxon>Microbulbiferaceae</taxon>
        <taxon>Microbulbifer</taxon>
    </lineage>
</organism>
<dbReference type="InterPro" id="IPR036390">
    <property type="entry name" value="WH_DNA-bd_sf"/>
</dbReference>
<dbReference type="SUPFAM" id="SSF46785">
    <property type="entry name" value="Winged helix' DNA-binding domain"/>
    <property type="match status" value="1"/>
</dbReference>
<reference evidence="1 2" key="1">
    <citation type="submission" date="2024-08" db="EMBL/GenBank/DDBJ databases">
        <authorList>
            <person name="Ishaq N."/>
        </authorList>
    </citation>
    <scope>NUCLEOTIDE SEQUENCE [LARGE SCALE GENOMIC DNA]</scope>
    <source>
        <strain evidence="1 2">DSM 18651</strain>
    </source>
</reference>
<dbReference type="RefSeq" id="WP_371841420.1">
    <property type="nucleotide sequence ID" value="NZ_JBGMEK010000113.1"/>
</dbReference>
<name>A0ABV4P5F7_9GAMM</name>
<dbReference type="EMBL" id="JBGMEK010000113">
    <property type="protein sequence ID" value="MFA0813605.1"/>
    <property type="molecule type" value="Genomic_DNA"/>
</dbReference>
<protein>
    <submittedName>
        <fullName evidence="1">Uncharacterized protein</fullName>
    </submittedName>
</protein>
<evidence type="ECO:0000313" key="1">
    <source>
        <dbReference type="EMBL" id="MFA0813605.1"/>
    </source>
</evidence>
<gene>
    <name evidence="1" type="ORF">ACCI49_22200</name>
</gene>
<proteinExistence type="predicted"/>
<sequence length="85" mass="9501">MITIDREPERDSLLASAIVERIDVSRPVMTCKLKSMVIDKLITMEADSGDSRAKCVALAKGGKQFLQQMLPEDFRIISNFTEGLK</sequence>
<dbReference type="Proteomes" id="UP001569428">
    <property type="component" value="Unassembled WGS sequence"/>
</dbReference>
<evidence type="ECO:0000313" key="2">
    <source>
        <dbReference type="Proteomes" id="UP001569428"/>
    </source>
</evidence>
<dbReference type="Gene3D" id="1.10.10.10">
    <property type="entry name" value="Winged helix-like DNA-binding domain superfamily/Winged helix DNA-binding domain"/>
    <property type="match status" value="1"/>
</dbReference>
<keyword evidence="2" id="KW-1185">Reference proteome</keyword>
<dbReference type="InterPro" id="IPR036388">
    <property type="entry name" value="WH-like_DNA-bd_sf"/>
</dbReference>
<accession>A0ABV4P5F7</accession>